<protein>
    <submittedName>
        <fullName evidence="5">Cell surface protein, gy family</fullName>
    </submittedName>
</protein>
<comment type="caution">
    <text evidence="5">The sequence shown here is derived from an EMBL/GenBank/DDBJ whole genome shotgun (WGS) entry which is preliminary data.</text>
</comment>
<feature type="compositionally biased region" description="Low complexity" evidence="3">
    <location>
        <begin position="141"/>
        <end position="154"/>
    </location>
</feature>
<feature type="domain" description="MucBP" evidence="4">
    <location>
        <begin position="454"/>
        <end position="516"/>
    </location>
</feature>
<keyword evidence="1" id="KW-0732">Signal</keyword>
<name>A0A0R2DDN2_9LACO</name>
<dbReference type="RefSeq" id="WP_061776588.1">
    <property type="nucleotide sequence ID" value="NZ_AYZH01000011.1"/>
</dbReference>
<dbReference type="Gene3D" id="3.80.10.10">
    <property type="entry name" value="Ribonuclease Inhibitor"/>
    <property type="match status" value="1"/>
</dbReference>
<dbReference type="PATRIC" id="fig|1423803.3.peg.332"/>
<gene>
    <name evidence="5" type="ORF">FD13_GL000337</name>
</gene>
<evidence type="ECO:0000313" key="6">
    <source>
        <dbReference type="Proteomes" id="UP000051589"/>
    </source>
</evidence>
<dbReference type="InterPro" id="IPR022263">
    <property type="entry name" value="KxYKxGKxW"/>
</dbReference>
<evidence type="ECO:0000256" key="1">
    <source>
        <dbReference type="ARBA" id="ARBA00022729"/>
    </source>
</evidence>
<dbReference type="STRING" id="1423803.FD13_GL000337"/>
<evidence type="ECO:0000313" key="5">
    <source>
        <dbReference type="EMBL" id="KRN02033.1"/>
    </source>
</evidence>
<dbReference type="AlphaFoldDB" id="A0A0R2DDN2"/>
<feature type="region of interest" description="Disordered" evidence="3">
    <location>
        <begin position="604"/>
        <end position="639"/>
    </location>
</feature>
<feature type="compositionally biased region" description="Polar residues" evidence="3">
    <location>
        <begin position="126"/>
        <end position="140"/>
    </location>
</feature>
<accession>A0A0R2DDN2</accession>
<dbReference type="SUPFAM" id="SSF52058">
    <property type="entry name" value="L domain-like"/>
    <property type="match status" value="1"/>
</dbReference>
<dbReference type="EMBL" id="AYZH01000011">
    <property type="protein sequence ID" value="KRN02033.1"/>
    <property type="molecule type" value="Genomic_DNA"/>
</dbReference>
<keyword evidence="6" id="KW-1185">Reference proteome</keyword>
<feature type="region of interest" description="Disordered" evidence="3">
    <location>
        <begin position="45"/>
        <end position="154"/>
    </location>
</feature>
<reference evidence="5 6" key="1">
    <citation type="journal article" date="2015" name="Genome Announc.">
        <title>Expanding the biotechnology potential of lactobacilli through comparative genomics of 213 strains and associated genera.</title>
        <authorList>
            <person name="Sun Z."/>
            <person name="Harris H.M."/>
            <person name="McCann A."/>
            <person name="Guo C."/>
            <person name="Argimon S."/>
            <person name="Zhang W."/>
            <person name="Yang X."/>
            <person name="Jeffery I.B."/>
            <person name="Cooney J.C."/>
            <person name="Kagawa T.F."/>
            <person name="Liu W."/>
            <person name="Song Y."/>
            <person name="Salvetti E."/>
            <person name="Wrobel A."/>
            <person name="Rasinkangas P."/>
            <person name="Parkhill J."/>
            <person name="Rea M.C."/>
            <person name="O'Sullivan O."/>
            <person name="Ritari J."/>
            <person name="Douillard F.P."/>
            <person name="Paul Ross R."/>
            <person name="Yang R."/>
            <person name="Briner A.E."/>
            <person name="Felis G.E."/>
            <person name="de Vos W.M."/>
            <person name="Barrangou R."/>
            <person name="Klaenhammer T.R."/>
            <person name="Caufield P.W."/>
            <person name="Cui Y."/>
            <person name="Zhang H."/>
            <person name="O'Toole P.W."/>
        </authorList>
    </citation>
    <scope>NUCLEOTIDE SEQUENCE [LARGE SCALE GENOMIC DNA]</scope>
    <source>
        <strain evidence="5 6">DSM 21775</strain>
    </source>
</reference>
<proteinExistence type="predicted"/>
<dbReference type="Gene3D" id="3.10.20.320">
    <property type="entry name" value="Putative peptidoglycan bound protein (lpxtg motif)"/>
    <property type="match status" value="2"/>
</dbReference>
<dbReference type="NCBIfam" id="TIGR03715">
    <property type="entry name" value="KxYKxGKxW"/>
    <property type="match status" value="1"/>
</dbReference>
<feature type="domain" description="MucBP" evidence="4">
    <location>
        <begin position="536"/>
        <end position="595"/>
    </location>
</feature>
<dbReference type="Pfam" id="PF06458">
    <property type="entry name" value="MucBP"/>
    <property type="match status" value="2"/>
</dbReference>
<dbReference type="NCBIfam" id="TIGR01167">
    <property type="entry name" value="LPXTG_anchor"/>
    <property type="match status" value="1"/>
</dbReference>
<sequence length="702" mass="73884">MFNSINTKEHYKMYKKGKAWIFAGIVTASLALGVVGGQTAHADTLTQSSGEQDQAAASGKSAAPDKQVVLGSSKTADKVGDPQSDAVDSDINKPADDKAGDPAPVDKPADDTGKSGTGDSADKGTVVTNDDSSEVVNNLSRKAPAAPTARMAAPTAKADESIDAWMPNKILQADVLSMFQGDYLYNNPAIAASGKTWSTAADITQDDMLLLNYLYFNDTYIDGKSSFSLKGLEYATNLTDLVISDQLNYAPYMIRGDVTDITPLQGLTKLTSLEVLGQRVTDITPISGLKDITSLSIAQNCIADFSSLNAAQYSDLRLDDQFIENKVIYIPKSNEYALVSPIKAPQGLTFTLDDIAPANGLPITAPLHPESTVRVFWNGATGYSLDGDKISFTGIKDQIMPGQTENPWAQLYPNLVAEDYTYFLNAVYTTKINGINVKVAQMVTPYIKADQAADVTVNYVDDSGNQVADPDTLTGFIGEGYTAVAKAIDGYELTKTPDNATGAFSDTAQTVTFVYKKVGGTVTPPVVTPSQTVTMTVHYETSNGTKVAPDVTLTGKAGDSYTSSPATVDGYKLLTAPANANGTFGNTDGSITYVYAKTGGDGDLVTDGNGGDKPSTNKPGKPATKPDGGKTPTTSNGGQAAMVTSNLKAKPGTTHTANLANPANAAKATLPQTNDETISPLWGLAVLGSLLGLVGWRKRTHK</sequence>
<keyword evidence="2" id="KW-0677">Repeat</keyword>
<feature type="compositionally biased region" description="Basic and acidic residues" evidence="3">
    <location>
        <begin position="90"/>
        <end position="100"/>
    </location>
</feature>
<evidence type="ECO:0000256" key="2">
    <source>
        <dbReference type="ARBA" id="ARBA00022737"/>
    </source>
</evidence>
<dbReference type="Pfam" id="PF19258">
    <property type="entry name" value="KxYKxGKxW_sig"/>
    <property type="match status" value="1"/>
</dbReference>
<dbReference type="OrthoDB" id="2256803at2"/>
<organism evidence="5 6">
    <name type="scientific">Levilactobacillus senmaizukei DSM 21775 = NBRC 103853</name>
    <dbReference type="NCBI Taxonomy" id="1423803"/>
    <lineage>
        <taxon>Bacteria</taxon>
        <taxon>Bacillati</taxon>
        <taxon>Bacillota</taxon>
        <taxon>Bacilli</taxon>
        <taxon>Lactobacillales</taxon>
        <taxon>Lactobacillaceae</taxon>
        <taxon>Levilactobacillus</taxon>
    </lineage>
</organism>
<dbReference type="InterPro" id="IPR032675">
    <property type="entry name" value="LRR_dom_sf"/>
</dbReference>
<dbReference type="InterPro" id="IPR009459">
    <property type="entry name" value="MucBP_dom"/>
</dbReference>
<evidence type="ECO:0000259" key="4">
    <source>
        <dbReference type="Pfam" id="PF06458"/>
    </source>
</evidence>
<evidence type="ECO:0000256" key="3">
    <source>
        <dbReference type="SAM" id="MobiDB-lite"/>
    </source>
</evidence>
<dbReference type="Proteomes" id="UP000051589">
    <property type="component" value="Unassembled WGS sequence"/>
</dbReference>